<feature type="transmembrane region" description="Helical" evidence="1">
    <location>
        <begin position="323"/>
        <end position="347"/>
    </location>
</feature>
<feature type="transmembrane region" description="Helical" evidence="1">
    <location>
        <begin position="82"/>
        <end position="101"/>
    </location>
</feature>
<dbReference type="GO" id="GO:0015293">
    <property type="term" value="F:symporter activity"/>
    <property type="evidence" value="ECO:0007669"/>
    <property type="project" value="InterPro"/>
</dbReference>
<dbReference type="Proteomes" id="UP001299608">
    <property type="component" value="Unassembled WGS sequence"/>
</dbReference>
<dbReference type="CDD" id="cd17332">
    <property type="entry name" value="MFS_MelB_like"/>
    <property type="match status" value="1"/>
</dbReference>
<name>A0AAW5C4Y0_9FIRM</name>
<dbReference type="SUPFAM" id="SSF103473">
    <property type="entry name" value="MFS general substrate transporter"/>
    <property type="match status" value="1"/>
</dbReference>
<proteinExistence type="predicted"/>
<reference evidence="3 4" key="1">
    <citation type="journal article" date="2020" name="Cell Host Microbe">
        <title>Functional and Genomic Variation between Human-Derived Isolates of Lachnospiraceae Reveals Inter- and Intra-Species Diversity.</title>
        <authorList>
            <person name="Sorbara M.T."/>
            <person name="Littmann E.R."/>
            <person name="Fontana E."/>
            <person name="Moody T.U."/>
            <person name="Kohout C.E."/>
            <person name="Gjonbalaj M."/>
            <person name="Eaton V."/>
            <person name="Seok R."/>
            <person name="Leiner I.M."/>
            <person name="Pamer E.G."/>
        </authorList>
    </citation>
    <scope>NUCLEOTIDE SEQUENCE [LARGE SCALE GENOMIC DNA]</scope>
    <source>
        <strain evidence="3 4">MSK.1.17</strain>
    </source>
</reference>
<dbReference type="InterPro" id="IPR039672">
    <property type="entry name" value="MFS_2"/>
</dbReference>
<dbReference type="NCBIfam" id="TIGR00792">
    <property type="entry name" value="gph"/>
    <property type="match status" value="1"/>
</dbReference>
<dbReference type="EMBL" id="JAAITT010000002">
    <property type="protein sequence ID" value="NSJ47361.1"/>
    <property type="molecule type" value="Genomic_DNA"/>
</dbReference>
<evidence type="ECO:0000256" key="1">
    <source>
        <dbReference type="SAM" id="Phobius"/>
    </source>
</evidence>
<feature type="transmembrane region" description="Helical" evidence="1">
    <location>
        <begin position="20"/>
        <end position="37"/>
    </location>
</feature>
<dbReference type="GO" id="GO:0005886">
    <property type="term" value="C:plasma membrane"/>
    <property type="evidence" value="ECO:0007669"/>
    <property type="project" value="TreeGrafter"/>
</dbReference>
<dbReference type="PANTHER" id="PTHR11328">
    <property type="entry name" value="MAJOR FACILITATOR SUPERFAMILY DOMAIN-CONTAINING PROTEIN"/>
    <property type="match status" value="1"/>
</dbReference>
<dbReference type="EMBL" id="JAKNGE010000032">
    <property type="protein sequence ID" value="MCG4748074.1"/>
    <property type="molecule type" value="Genomic_DNA"/>
</dbReference>
<feature type="transmembrane region" description="Helical" evidence="1">
    <location>
        <begin position="149"/>
        <end position="169"/>
    </location>
</feature>
<sequence>MNQREGVSLSTKIAYGGGDTAANIVFGMISTILTLFYTDYAGIPAATVGIVMLLTRIFDGFSDILMGFIIEKTHSKWGKCRPWILWMCVPYGISAVLLFTVPHTTHFLQALYMFVTYNFCTTICYTATNVPYSALSSMISREQRDRDMLSIFRMGLAPFGRIMGVSFTLPLVKLFGDNQSAWVKTMAIWAVMAVLLNLYCFKKCEENVDIPARKDIKVPFVTSLKAIFTNQYFYAGIFFQMLQNIIFAITGTMLPYYCKYVFHNDSWLYSTMYLVETALMIVITMFFSPWLLRRFGKKKMSLAGVVIALAGHLIYLIDPYNINLVFASCIIRGIGFAPLNSVFYGFVGEAVEFGQWKSHVRQEGLVFAGSNMGTKFGAGVTAALMTGLLGAAGYISSTGTAVVQPQSAVDMIINIYKIGPVIVWVAYIILLALYQLEKKYPAIMAELAEREARGEL</sequence>
<feature type="transmembrane region" description="Helical" evidence="1">
    <location>
        <begin position="376"/>
        <end position="395"/>
    </location>
</feature>
<feature type="transmembrane region" description="Helical" evidence="1">
    <location>
        <begin position="232"/>
        <end position="254"/>
    </location>
</feature>
<protein>
    <submittedName>
        <fullName evidence="2">Glycoside-pentoside-hexuronide (GPH):cation symporter</fullName>
    </submittedName>
    <submittedName>
        <fullName evidence="3">MFS transporter</fullName>
    </submittedName>
</protein>
<dbReference type="Proteomes" id="UP000669239">
    <property type="component" value="Unassembled WGS sequence"/>
</dbReference>
<keyword evidence="1" id="KW-0812">Transmembrane</keyword>
<gene>
    <name evidence="3" type="ORF">G5B36_01400</name>
    <name evidence="2" type="ORF">L0N08_21885</name>
</gene>
<organism evidence="2 5">
    <name type="scientific">Enterocloster aldenensis</name>
    <dbReference type="NCBI Taxonomy" id="358742"/>
    <lineage>
        <taxon>Bacteria</taxon>
        <taxon>Bacillati</taxon>
        <taxon>Bacillota</taxon>
        <taxon>Clostridia</taxon>
        <taxon>Lachnospirales</taxon>
        <taxon>Lachnospiraceae</taxon>
        <taxon>Enterocloster</taxon>
    </lineage>
</organism>
<dbReference type="PANTHER" id="PTHR11328:SF24">
    <property type="entry name" value="MAJOR FACILITATOR SUPERFAMILY (MFS) PROFILE DOMAIN-CONTAINING PROTEIN"/>
    <property type="match status" value="1"/>
</dbReference>
<dbReference type="InterPro" id="IPR036259">
    <property type="entry name" value="MFS_trans_sf"/>
</dbReference>
<evidence type="ECO:0000313" key="3">
    <source>
        <dbReference type="EMBL" id="NSJ47361.1"/>
    </source>
</evidence>
<comment type="caution">
    <text evidence="2">The sequence shown here is derived from an EMBL/GenBank/DDBJ whole genome shotgun (WGS) entry which is preliminary data.</text>
</comment>
<keyword evidence="4" id="KW-1185">Reference proteome</keyword>
<feature type="transmembrane region" description="Helical" evidence="1">
    <location>
        <begin position="300"/>
        <end position="317"/>
    </location>
</feature>
<feature type="transmembrane region" description="Helical" evidence="1">
    <location>
        <begin position="43"/>
        <end position="70"/>
    </location>
</feature>
<reference evidence="3" key="2">
    <citation type="submission" date="2020-02" db="EMBL/GenBank/DDBJ databases">
        <authorList>
            <person name="Littmann E."/>
            <person name="Sorbara M."/>
        </authorList>
    </citation>
    <scope>NUCLEOTIDE SEQUENCE</scope>
    <source>
        <strain evidence="3">MSK.1.17</strain>
    </source>
</reference>
<dbReference type="Gene3D" id="1.20.1250.20">
    <property type="entry name" value="MFS general substrate transporter like domains"/>
    <property type="match status" value="2"/>
</dbReference>
<dbReference type="RefSeq" id="WP_165640851.1">
    <property type="nucleotide sequence ID" value="NZ_JAAITT010000002.1"/>
</dbReference>
<feature type="transmembrane region" description="Helical" evidence="1">
    <location>
        <begin position="266"/>
        <end position="288"/>
    </location>
</feature>
<reference evidence="2" key="3">
    <citation type="submission" date="2022-01" db="EMBL/GenBank/DDBJ databases">
        <title>Collection of gut derived symbiotic bacterial strains cultured from healthy donors.</title>
        <authorList>
            <person name="Lin H."/>
            <person name="Kohout C."/>
            <person name="Waligurski E."/>
            <person name="Pamer E.G."/>
        </authorList>
    </citation>
    <scope>NUCLEOTIDE SEQUENCE</scope>
    <source>
        <strain evidence="2">DFI.6.55</strain>
    </source>
</reference>
<dbReference type="AlphaFoldDB" id="A0AAW5C4Y0"/>
<evidence type="ECO:0000313" key="5">
    <source>
        <dbReference type="Proteomes" id="UP001299608"/>
    </source>
</evidence>
<evidence type="ECO:0000313" key="4">
    <source>
        <dbReference type="Proteomes" id="UP000669239"/>
    </source>
</evidence>
<dbReference type="Pfam" id="PF13347">
    <property type="entry name" value="MFS_2"/>
    <property type="match status" value="1"/>
</dbReference>
<keyword evidence="1" id="KW-1133">Transmembrane helix</keyword>
<keyword evidence="1" id="KW-0472">Membrane</keyword>
<dbReference type="GO" id="GO:0008643">
    <property type="term" value="P:carbohydrate transport"/>
    <property type="evidence" value="ECO:0007669"/>
    <property type="project" value="InterPro"/>
</dbReference>
<feature type="transmembrane region" description="Helical" evidence="1">
    <location>
        <begin position="415"/>
        <end position="434"/>
    </location>
</feature>
<evidence type="ECO:0000313" key="2">
    <source>
        <dbReference type="EMBL" id="MCG4748074.1"/>
    </source>
</evidence>
<dbReference type="GO" id="GO:0006814">
    <property type="term" value="P:sodium ion transport"/>
    <property type="evidence" value="ECO:0007669"/>
    <property type="project" value="InterPro"/>
</dbReference>
<feature type="transmembrane region" description="Helical" evidence="1">
    <location>
        <begin position="107"/>
        <end position="128"/>
    </location>
</feature>
<accession>A0AAW5C4Y0</accession>
<feature type="transmembrane region" description="Helical" evidence="1">
    <location>
        <begin position="181"/>
        <end position="201"/>
    </location>
</feature>
<dbReference type="InterPro" id="IPR001927">
    <property type="entry name" value="Na/Gal_symport"/>
</dbReference>